<dbReference type="EMBL" id="RBEE01000014">
    <property type="protein sequence ID" value="RNL53449.1"/>
    <property type="molecule type" value="Genomic_DNA"/>
</dbReference>
<dbReference type="GO" id="GO:0005975">
    <property type="term" value="P:carbohydrate metabolic process"/>
    <property type="evidence" value="ECO:0007669"/>
    <property type="project" value="InterPro"/>
</dbReference>
<evidence type="ECO:0000259" key="2">
    <source>
        <dbReference type="SMART" id="SM00642"/>
    </source>
</evidence>
<keyword evidence="4" id="KW-1185">Reference proteome</keyword>
<sequence>MKFPYLFSLSVLTLLIILKSDEANAQQNFTYPPQYGKPFKGVPDRRDVTLYQVNTRSFSASGNFAGVTARLDSIKSLGVNVIYLMPIYPVGKLKGANSPYATQDYDAVGKEFGTLEDLRTLVDGAHKRNLSVMLDIVANHTSWDHPWINKPDYYVKDSLGQIKYPETWKDVAQLDFKNQELRQSLIRSMKSWVYKANIDGFRCDYADGPPLDFWKQVNDSLKTIKTHKLLMLAEGASSKYFSAGFDYSFGFNYFGNLKAIYNRNKSVKSIDELNVRDFNGAAEGQAVVRYLTNHDVNGSDGTPLDLFGGQRGSMAAFIVVAYMKGIPMVYNGQEIATPFRLTFPFTGRKIDWSLASQNQNVTAEYKKVIAFRNKSEAIRRGSLKSFSSDDVCVFTKKGTKEQVLVFSNLRNKPANYIIPSELRAIKWRDAFSKNTYKLSESIELKPYEYLVLNN</sequence>
<comment type="caution">
    <text evidence="3">The sequence shown here is derived from an EMBL/GenBank/DDBJ whole genome shotgun (WGS) entry which is preliminary data.</text>
</comment>
<organism evidence="3 4">
    <name type="scientific">Pedobacter jejuensis</name>
    <dbReference type="NCBI Taxonomy" id="1268550"/>
    <lineage>
        <taxon>Bacteria</taxon>
        <taxon>Pseudomonadati</taxon>
        <taxon>Bacteroidota</taxon>
        <taxon>Sphingobacteriia</taxon>
        <taxon>Sphingobacteriales</taxon>
        <taxon>Sphingobacteriaceae</taxon>
        <taxon>Pedobacter</taxon>
    </lineage>
</organism>
<dbReference type="OrthoDB" id="9806009at2"/>
<reference evidence="3 4" key="1">
    <citation type="submission" date="2018-10" db="EMBL/GenBank/DDBJ databases">
        <title>Genome sequencing of Pedobacter jejuensis TNB23.</title>
        <authorList>
            <person name="Cho Y.-J."/>
            <person name="Cho A."/>
            <person name="Kim O.-S."/>
        </authorList>
    </citation>
    <scope>NUCLEOTIDE SEQUENCE [LARGE SCALE GENOMIC DNA]</scope>
    <source>
        <strain evidence="3 4">TNB23</strain>
    </source>
</reference>
<proteinExistence type="predicted"/>
<dbReference type="Gene3D" id="2.60.40.1180">
    <property type="entry name" value="Golgi alpha-mannosidase II"/>
    <property type="match status" value="1"/>
</dbReference>
<dbReference type="RefSeq" id="WP_123205771.1">
    <property type="nucleotide sequence ID" value="NZ_RBEE01000014.1"/>
</dbReference>
<dbReference type="Gene3D" id="3.20.20.80">
    <property type="entry name" value="Glycosidases"/>
    <property type="match status" value="1"/>
</dbReference>
<dbReference type="Pfam" id="PF00128">
    <property type="entry name" value="Alpha-amylase"/>
    <property type="match status" value="2"/>
</dbReference>
<dbReference type="PANTHER" id="PTHR10357">
    <property type="entry name" value="ALPHA-AMYLASE FAMILY MEMBER"/>
    <property type="match status" value="1"/>
</dbReference>
<feature type="signal peptide" evidence="1">
    <location>
        <begin position="1"/>
        <end position="25"/>
    </location>
</feature>
<keyword evidence="1" id="KW-0732">Signal</keyword>
<evidence type="ECO:0000313" key="4">
    <source>
        <dbReference type="Proteomes" id="UP000274046"/>
    </source>
</evidence>
<name>A0A3N0BVJ4_9SPHI</name>
<dbReference type="Proteomes" id="UP000274046">
    <property type="component" value="Unassembled WGS sequence"/>
</dbReference>
<gene>
    <name evidence="3" type="ORF">D7004_10230</name>
</gene>
<dbReference type="AlphaFoldDB" id="A0A3N0BVJ4"/>
<dbReference type="InterPro" id="IPR006047">
    <property type="entry name" value="GH13_cat_dom"/>
</dbReference>
<evidence type="ECO:0000256" key="1">
    <source>
        <dbReference type="SAM" id="SignalP"/>
    </source>
</evidence>
<dbReference type="CDD" id="cd11313">
    <property type="entry name" value="AmyAc_arch_bac_AmyA"/>
    <property type="match status" value="1"/>
</dbReference>
<dbReference type="SUPFAM" id="SSF51011">
    <property type="entry name" value="Glycosyl hydrolase domain"/>
    <property type="match status" value="1"/>
</dbReference>
<dbReference type="InterPro" id="IPR013780">
    <property type="entry name" value="Glyco_hydro_b"/>
</dbReference>
<protein>
    <recommendedName>
        <fullName evidence="2">Glycosyl hydrolase family 13 catalytic domain-containing protein</fullName>
    </recommendedName>
</protein>
<feature type="domain" description="Glycosyl hydrolase family 13 catalytic" evidence="2">
    <location>
        <begin position="52"/>
        <end position="372"/>
    </location>
</feature>
<evidence type="ECO:0000313" key="3">
    <source>
        <dbReference type="EMBL" id="RNL53449.1"/>
    </source>
</evidence>
<dbReference type="InterPro" id="IPR017853">
    <property type="entry name" value="GH"/>
</dbReference>
<dbReference type="SMART" id="SM00642">
    <property type="entry name" value="Aamy"/>
    <property type="match status" value="1"/>
</dbReference>
<accession>A0A3N0BVJ4</accession>
<feature type="chain" id="PRO_5018313057" description="Glycosyl hydrolase family 13 catalytic domain-containing protein" evidence="1">
    <location>
        <begin position="26"/>
        <end position="454"/>
    </location>
</feature>
<dbReference type="SUPFAM" id="SSF51445">
    <property type="entry name" value="(Trans)glycosidases"/>
    <property type="match status" value="1"/>
</dbReference>